<dbReference type="Gene3D" id="3.90.780.10">
    <property type="entry name" value="5'-Nucleotidase, C-terminal domain"/>
    <property type="match status" value="1"/>
</dbReference>
<dbReference type="PANTHER" id="PTHR11575">
    <property type="entry name" value="5'-NUCLEOTIDASE-RELATED"/>
    <property type="match status" value="1"/>
</dbReference>
<evidence type="ECO:0000259" key="3">
    <source>
        <dbReference type="Pfam" id="PF00149"/>
    </source>
</evidence>
<dbReference type="AlphaFoldDB" id="A0A084JHM6"/>
<dbReference type="InterPro" id="IPR029052">
    <property type="entry name" value="Metallo-depent_PP-like"/>
</dbReference>
<dbReference type="GO" id="GO:0009166">
    <property type="term" value="P:nucleotide catabolic process"/>
    <property type="evidence" value="ECO:0007669"/>
    <property type="project" value="InterPro"/>
</dbReference>
<dbReference type="Pfam" id="PF00149">
    <property type="entry name" value="Metallophos"/>
    <property type="match status" value="1"/>
</dbReference>
<dbReference type="PANTHER" id="PTHR11575:SF23">
    <property type="entry name" value="5-NUCLEOTIDASE FAMILY PROTEIN"/>
    <property type="match status" value="1"/>
</dbReference>
<feature type="domain" description="5'-Nucleotidase C-terminal" evidence="4">
    <location>
        <begin position="277"/>
        <end position="417"/>
    </location>
</feature>
<dbReference type="EMBL" id="JPMD01000002">
    <property type="protein sequence ID" value="KEZ88460.1"/>
    <property type="molecule type" value="Genomic_DNA"/>
</dbReference>
<name>A0A084JHM6_9CLOT</name>
<dbReference type="Proteomes" id="UP000028542">
    <property type="component" value="Unassembled WGS sequence"/>
</dbReference>
<dbReference type="InterPro" id="IPR006179">
    <property type="entry name" value="5_nucleotidase/apyrase"/>
</dbReference>
<organism evidence="5 6">
    <name type="scientific">Clostridium sulfidigenes</name>
    <dbReference type="NCBI Taxonomy" id="318464"/>
    <lineage>
        <taxon>Bacteria</taxon>
        <taxon>Bacillati</taxon>
        <taxon>Bacillota</taxon>
        <taxon>Clostridia</taxon>
        <taxon>Eubacteriales</taxon>
        <taxon>Clostridiaceae</taxon>
        <taxon>Clostridium</taxon>
    </lineage>
</organism>
<evidence type="ECO:0000259" key="4">
    <source>
        <dbReference type="Pfam" id="PF02872"/>
    </source>
</evidence>
<sequence>MELQILHTNDIHSNFENLARITTKINELKNDDTIVLDAGDLADFKRVEVNGTKGKVAIELLQEAEYDAISIGNNETFDGIHTLEGLTSDGRIPFLSCHIRKLNGEEIEGLSKSIIINKARLRILIIGASPNLNEFSTSCGLDILDYLQGINKEINNNKGKYDICIVLSHLGMDKDEEIATKISEVDVIIGGHFHILMDEPKIINNTIIHTSGQFGEHLGVLKLSIKDNKVSLVKGKNINIEGLDMDKGIIKVLKNNKEIALNNLSIPLYEVKENLWHDVIEENPITNLLADGLSKVYNCDFAFINSGVLNGGIKKGAVTNLKLLQIEPSPLNPTYFEIEGKCILEAIKESLDGDIVLADGRGPGFRGKFVGRLHFSRNVKIKYREREVLEVIINGQPLKEDKVYRVSSSDYLHRGSGYKDLKNNSNHKYDDRYIRDILREYLCDEDMVNKALEDRWIRI</sequence>
<dbReference type="GO" id="GO:0008768">
    <property type="term" value="F:UDP-sugar diphosphatase activity"/>
    <property type="evidence" value="ECO:0007669"/>
    <property type="project" value="TreeGrafter"/>
</dbReference>
<keyword evidence="2" id="KW-0547">Nucleotide-binding</keyword>
<evidence type="ECO:0008006" key="7">
    <source>
        <dbReference type="Google" id="ProtNLM"/>
    </source>
</evidence>
<dbReference type="InterPro" id="IPR004843">
    <property type="entry name" value="Calcineurin-like_PHP"/>
</dbReference>
<dbReference type="PROSITE" id="PS00785">
    <property type="entry name" value="5_NUCLEOTIDASE_1"/>
    <property type="match status" value="1"/>
</dbReference>
<comment type="caution">
    <text evidence="5">The sequence shown here is derived from an EMBL/GenBank/DDBJ whole genome shotgun (WGS) entry which is preliminary data.</text>
</comment>
<comment type="similarity">
    <text evidence="2">Belongs to the 5'-nucleotidase family.</text>
</comment>
<dbReference type="GO" id="GO:0046872">
    <property type="term" value="F:metal ion binding"/>
    <property type="evidence" value="ECO:0007669"/>
    <property type="project" value="InterPro"/>
</dbReference>
<accession>A0A084JHM6</accession>
<dbReference type="GO" id="GO:0030288">
    <property type="term" value="C:outer membrane-bounded periplasmic space"/>
    <property type="evidence" value="ECO:0007669"/>
    <property type="project" value="TreeGrafter"/>
</dbReference>
<evidence type="ECO:0000313" key="5">
    <source>
        <dbReference type="EMBL" id="KEZ88460.1"/>
    </source>
</evidence>
<protein>
    <recommendedName>
        <fullName evidence="7">5'-nucleotidase</fullName>
    </recommendedName>
</protein>
<dbReference type="SUPFAM" id="SSF56300">
    <property type="entry name" value="Metallo-dependent phosphatases"/>
    <property type="match status" value="1"/>
</dbReference>
<keyword evidence="6" id="KW-1185">Reference proteome</keyword>
<evidence type="ECO:0000313" key="6">
    <source>
        <dbReference type="Proteomes" id="UP000028542"/>
    </source>
</evidence>
<reference evidence="5 6" key="1">
    <citation type="submission" date="2014-07" db="EMBL/GenBank/DDBJ databases">
        <title>Draft genome of Clostridium sulfidigenes 113A isolated from sediments associated with methane hydrate from Krishna Godavari basin.</title>
        <authorList>
            <person name="Honkalas V.S."/>
            <person name="Dabir A.P."/>
            <person name="Arora P."/>
            <person name="Dhakephalkar P.K."/>
        </authorList>
    </citation>
    <scope>NUCLEOTIDE SEQUENCE [LARGE SCALE GENOMIC DNA]</scope>
    <source>
        <strain evidence="5 6">113A</strain>
    </source>
</reference>
<dbReference type="GO" id="GO:0000166">
    <property type="term" value="F:nucleotide binding"/>
    <property type="evidence" value="ECO:0007669"/>
    <property type="project" value="UniProtKB-KW"/>
</dbReference>
<evidence type="ECO:0000256" key="1">
    <source>
        <dbReference type="ARBA" id="ARBA00022729"/>
    </source>
</evidence>
<dbReference type="RefSeq" id="WP_035129617.1">
    <property type="nucleotide sequence ID" value="NZ_JPMD01000002.1"/>
</dbReference>
<keyword evidence="2" id="KW-0378">Hydrolase</keyword>
<keyword evidence="1" id="KW-0732">Signal</keyword>
<feature type="domain" description="Calcineurin-like phosphoesterase" evidence="3">
    <location>
        <begin position="4"/>
        <end position="195"/>
    </location>
</feature>
<dbReference type="InterPro" id="IPR036907">
    <property type="entry name" value="5'-Nucleotdase_C_sf"/>
</dbReference>
<proteinExistence type="inferred from homology"/>
<dbReference type="PRINTS" id="PR01607">
    <property type="entry name" value="APYRASEFAMLY"/>
</dbReference>
<dbReference type="SUPFAM" id="SSF55816">
    <property type="entry name" value="5'-nucleotidase (syn. UDP-sugar hydrolase), C-terminal domain"/>
    <property type="match status" value="1"/>
</dbReference>
<dbReference type="eggNOG" id="COG0737">
    <property type="taxonomic scope" value="Bacteria"/>
</dbReference>
<evidence type="ECO:0000256" key="2">
    <source>
        <dbReference type="RuleBase" id="RU362119"/>
    </source>
</evidence>
<dbReference type="STRING" id="318464.IO99_02105"/>
<dbReference type="InterPro" id="IPR008334">
    <property type="entry name" value="5'-Nucleotdase_C"/>
</dbReference>
<gene>
    <name evidence="5" type="ORF">IO99_02105</name>
</gene>
<dbReference type="InterPro" id="IPR006146">
    <property type="entry name" value="5'-Nucleotdase_CS"/>
</dbReference>
<dbReference type="GO" id="GO:0008253">
    <property type="term" value="F:5'-nucleotidase activity"/>
    <property type="evidence" value="ECO:0007669"/>
    <property type="project" value="TreeGrafter"/>
</dbReference>
<dbReference type="Gene3D" id="3.60.21.10">
    <property type="match status" value="1"/>
</dbReference>
<dbReference type="Pfam" id="PF02872">
    <property type="entry name" value="5_nucleotid_C"/>
    <property type="match status" value="1"/>
</dbReference>